<sequence length="600" mass="68172">MSTTLPSTAGTPQPSGLHSQVPASPAQAFAQAQLQHQQMLAQNTFRQRQLMAQKQQQQQIHNMQQQHQLFQQQPQLLHQQQQQQKQQQHLQQQLHQQHQMQQQLHPQHMLQQQQLLHQQQQQQQMQQQLPQQPTPQQPNTPQRTPQMQQQQQQQTTPRTGTMQPSTPIMVSQGSPAPVMNKMNAVVGAQQSQTSGQAVLRLLQFAEQLSPGQEEAVDRLFWDHFVQNFFTMQGTLKLGLTNVIDNDQKDYEVNQSLLANFFHTQYMCGVVSIQMTLDKTMEYILPGGIMYVQCPRASLINRYKNGTLVVSTGPLWVQFVMTANGEWKIGHMDFSFQGHEEFVTRSTIKTEPVPNSKKKIPPHQSVIPESPINNWGLPPRVYHILKFADVALTTSEIVFHSLISGSSARESLAAVAFDKQPRLMVKHEHADMKPHPMDTPVVGGMATIASSSAAANSPIVKTQTGRPHQSFTPLQQQAALRQQQQQAAIQFHQQQQQRQQQLQLQQQQSQGPMTPGHQMAYQQQLQLHQQQQQQQAQLQHQQQQQQQQQQQLPQSQSTQQPAYPNPFPPQSPVSRKRNSQAGDVKSPVAKKRNTGASARKQ</sequence>
<dbReference type="PANTHER" id="PTHR10378">
    <property type="entry name" value="LIM DOMAIN-BINDING PROTEIN"/>
    <property type="match status" value="1"/>
</dbReference>
<dbReference type="OrthoDB" id="774557at2759"/>
<organism evidence="2">
    <name type="scientific">Mucor ambiguus</name>
    <dbReference type="NCBI Taxonomy" id="91626"/>
    <lineage>
        <taxon>Eukaryota</taxon>
        <taxon>Fungi</taxon>
        <taxon>Fungi incertae sedis</taxon>
        <taxon>Mucoromycota</taxon>
        <taxon>Mucoromycotina</taxon>
        <taxon>Mucoromycetes</taxon>
        <taxon>Mucorales</taxon>
        <taxon>Mucorineae</taxon>
        <taxon>Mucoraceae</taxon>
        <taxon>Mucor</taxon>
    </lineage>
</organism>
<dbReference type="EMBL" id="DF836393">
    <property type="protein sequence ID" value="GAN05894.1"/>
    <property type="molecule type" value="Genomic_DNA"/>
</dbReference>
<protein>
    <recommendedName>
        <fullName evidence="4">LIM-domain binding protein</fullName>
    </recommendedName>
</protein>
<evidence type="ECO:0008006" key="4">
    <source>
        <dbReference type="Google" id="ProtNLM"/>
    </source>
</evidence>
<name>A0A0C9MF18_9FUNG</name>
<dbReference type="AlphaFoldDB" id="A0A0C9MF18"/>
<feature type="compositionally biased region" description="Low complexity" evidence="1">
    <location>
        <begin position="76"/>
        <end position="131"/>
    </location>
</feature>
<dbReference type="InterPro" id="IPR029005">
    <property type="entry name" value="LIM-bd/SEUSS"/>
</dbReference>
<feature type="region of interest" description="Disordered" evidence="1">
    <location>
        <begin position="501"/>
        <end position="524"/>
    </location>
</feature>
<feature type="compositionally biased region" description="Basic residues" evidence="1">
    <location>
        <begin position="587"/>
        <end position="600"/>
    </location>
</feature>
<evidence type="ECO:0000256" key="1">
    <source>
        <dbReference type="SAM" id="MobiDB-lite"/>
    </source>
</evidence>
<proteinExistence type="predicted"/>
<evidence type="ECO:0000313" key="3">
    <source>
        <dbReference type="Proteomes" id="UP000053815"/>
    </source>
</evidence>
<feature type="compositionally biased region" description="Low complexity" evidence="1">
    <location>
        <begin position="536"/>
        <end position="561"/>
    </location>
</feature>
<feature type="region of interest" description="Disordered" evidence="1">
    <location>
        <begin position="1"/>
        <end position="26"/>
    </location>
</feature>
<feature type="compositionally biased region" description="Low complexity" evidence="1">
    <location>
        <begin position="139"/>
        <end position="157"/>
    </location>
</feature>
<keyword evidence="3" id="KW-1185">Reference proteome</keyword>
<feature type="compositionally biased region" description="Polar residues" evidence="1">
    <location>
        <begin position="158"/>
        <end position="173"/>
    </location>
</feature>
<evidence type="ECO:0000313" key="2">
    <source>
        <dbReference type="EMBL" id="GAN05894.1"/>
    </source>
</evidence>
<feature type="region of interest" description="Disordered" evidence="1">
    <location>
        <begin position="76"/>
        <end position="173"/>
    </location>
</feature>
<dbReference type="STRING" id="91626.A0A0C9MF18"/>
<accession>A0A0C9MF18</accession>
<gene>
    <name evidence="2" type="ORF">MAM1_0104d05370</name>
</gene>
<feature type="compositionally biased region" description="Polar residues" evidence="1">
    <location>
        <begin position="1"/>
        <end position="18"/>
    </location>
</feature>
<feature type="region of interest" description="Disordered" evidence="1">
    <location>
        <begin position="536"/>
        <end position="600"/>
    </location>
</feature>
<dbReference type="Pfam" id="PF01803">
    <property type="entry name" value="LIM_bind"/>
    <property type="match status" value="1"/>
</dbReference>
<dbReference type="Proteomes" id="UP000053815">
    <property type="component" value="Unassembled WGS sequence"/>
</dbReference>
<reference evidence="2" key="1">
    <citation type="submission" date="2014-09" db="EMBL/GenBank/DDBJ databases">
        <title>Draft genome sequence of an oleaginous Mucoromycotina fungus Mucor ambiguus NBRC6742.</title>
        <authorList>
            <person name="Takeda I."/>
            <person name="Yamane N."/>
            <person name="Morita T."/>
            <person name="Tamano K."/>
            <person name="Machida M."/>
            <person name="Baker S."/>
            <person name="Koike H."/>
        </authorList>
    </citation>
    <scope>NUCLEOTIDE SEQUENCE</scope>
    <source>
        <strain evidence="2">NBRC 6742</strain>
    </source>
</reference>